<dbReference type="OrthoDB" id="8997444at2"/>
<reference evidence="3" key="1">
    <citation type="submission" date="2018-01" db="EMBL/GenBank/DDBJ databases">
        <authorList>
            <person name="Peeters C."/>
        </authorList>
    </citation>
    <scope>NUCLEOTIDE SEQUENCE [LARGE SCALE GENOMIC DNA]</scope>
</reference>
<gene>
    <name evidence="2" type="ORF">NOV72_02016</name>
</gene>
<dbReference type="Pfam" id="PF06527">
    <property type="entry name" value="TniQ"/>
    <property type="match status" value="1"/>
</dbReference>
<feature type="domain" description="TniQ" evidence="1">
    <location>
        <begin position="17"/>
        <end position="152"/>
    </location>
</feature>
<protein>
    <submittedName>
        <fullName evidence="2">TetR family transcriptional regulator</fullName>
    </submittedName>
</protein>
<accession>A0A2U3I3S0</accession>
<dbReference type="EMBL" id="OGTP01000005">
    <property type="protein sequence ID" value="SPB14784.1"/>
    <property type="molecule type" value="Genomic_DNA"/>
</dbReference>
<dbReference type="GO" id="GO:0003677">
    <property type="term" value="F:DNA binding"/>
    <property type="evidence" value="ECO:0007669"/>
    <property type="project" value="InterPro"/>
</dbReference>
<keyword evidence="3" id="KW-1185">Reference proteome</keyword>
<proteinExistence type="predicted"/>
<dbReference type="InterPro" id="IPR009492">
    <property type="entry name" value="TniQ"/>
</dbReference>
<dbReference type="InterPro" id="IPR010982">
    <property type="entry name" value="Lambda_DNA-bd_dom_sf"/>
</dbReference>
<dbReference type="Gene3D" id="1.10.260.40">
    <property type="entry name" value="lambda repressor-like DNA-binding domains"/>
    <property type="match status" value="1"/>
</dbReference>
<dbReference type="RefSeq" id="WP_106854472.1">
    <property type="nucleotide sequence ID" value="NZ_OGTP01000005.1"/>
</dbReference>
<evidence type="ECO:0000313" key="3">
    <source>
        <dbReference type="Proteomes" id="UP000238169"/>
    </source>
</evidence>
<dbReference type="AlphaFoldDB" id="A0A2U3I3S0"/>
<sequence>MNEVLCPPRSALYALEPIGVGTANVESLVSFFCRLAVTHCVSSTDLLHRISKTCGLPAPAKNFWKDVNLSGMGDVAERYACALSEMTSVERLDSLTLRPWRNVIAQRSQAPAKGRWCGACFEEDLANEGMPYFRLAWDVGDLEACAKDHTRLTDTCPDCGRTGARNNAVWVVPGWCCYCGAFLGGVRTAASSATLDETWKAAQVGQLLAAQSSISSVPDRGTMIAGILKLVEQLDGGMSARFARRIGLNKSTVHYWLKQGGVPTLAAHLRIASQTGVSLVALLTGAIGDSVVSLHESPSLAELVPDYKKRALPVHRDTAEIEAIMDKLRQSDVAISVSEAARRMKVRRRQLYRLEHEKTRRIGARWEEHQHACTEQHRREAARAIEVAVEEILSSGKAPNFREVQQMVPRNVLGAVRGVIAMIQEAKRKIEGSRSATLP</sequence>
<organism evidence="2 3">
    <name type="scientific">Caballeronia novacaledonica</name>
    <dbReference type="NCBI Taxonomy" id="1544861"/>
    <lineage>
        <taxon>Bacteria</taxon>
        <taxon>Pseudomonadati</taxon>
        <taxon>Pseudomonadota</taxon>
        <taxon>Betaproteobacteria</taxon>
        <taxon>Burkholderiales</taxon>
        <taxon>Burkholderiaceae</taxon>
        <taxon>Caballeronia</taxon>
    </lineage>
</organism>
<name>A0A2U3I3S0_9BURK</name>
<evidence type="ECO:0000313" key="2">
    <source>
        <dbReference type="EMBL" id="SPB14784.1"/>
    </source>
</evidence>
<dbReference type="Proteomes" id="UP000238169">
    <property type="component" value="Unassembled WGS sequence"/>
</dbReference>
<evidence type="ECO:0000259" key="1">
    <source>
        <dbReference type="Pfam" id="PF06527"/>
    </source>
</evidence>